<sequence>TGVVYGVKGSLKPALLNTLCDYVLKKHKDDVTEAELVSLIQLKCRSLKGAFAPDVKALFKARLHMDLRIDDPEARVLKYFQDFNTIVEEEGLHGLIGRADSTDPER</sequence>
<dbReference type="OrthoDB" id="164327at2759"/>
<accession>A0A6A3KMU2</accession>
<dbReference type="Proteomes" id="UP000435112">
    <property type="component" value="Unassembled WGS sequence"/>
</dbReference>
<dbReference type="AlphaFoldDB" id="A0A6A3KMU2"/>
<reference evidence="1 2" key="1">
    <citation type="submission" date="2018-09" db="EMBL/GenBank/DDBJ databases">
        <title>Genomic investigation of the strawberry pathogen Phytophthora fragariae indicates pathogenicity is determined by transcriptional variation in three key races.</title>
        <authorList>
            <person name="Adams T.M."/>
            <person name="Armitage A.D."/>
            <person name="Sobczyk M.K."/>
            <person name="Bates H.J."/>
            <person name="Dunwell J.M."/>
            <person name="Nellist C.F."/>
            <person name="Harrison R.J."/>
        </authorList>
    </citation>
    <scope>NUCLEOTIDE SEQUENCE [LARGE SCALE GENOMIC DNA]</scope>
    <source>
        <strain evidence="1 2">SCRP324</strain>
    </source>
</reference>
<name>A0A6A3KMU2_9STRA</name>
<evidence type="ECO:0000313" key="1">
    <source>
        <dbReference type="EMBL" id="KAE9006425.1"/>
    </source>
</evidence>
<proteinExistence type="predicted"/>
<organism evidence="1 2">
    <name type="scientific">Phytophthora rubi</name>
    <dbReference type="NCBI Taxonomy" id="129364"/>
    <lineage>
        <taxon>Eukaryota</taxon>
        <taxon>Sar</taxon>
        <taxon>Stramenopiles</taxon>
        <taxon>Oomycota</taxon>
        <taxon>Peronosporomycetes</taxon>
        <taxon>Peronosporales</taxon>
        <taxon>Peronosporaceae</taxon>
        <taxon>Phytophthora</taxon>
    </lineage>
</organism>
<gene>
    <name evidence="1" type="ORF">PR002_g16479</name>
</gene>
<evidence type="ECO:0000313" key="2">
    <source>
        <dbReference type="Proteomes" id="UP000435112"/>
    </source>
</evidence>
<protein>
    <submittedName>
        <fullName evidence="1">Uncharacterized protein</fullName>
    </submittedName>
</protein>
<feature type="non-terminal residue" evidence="1">
    <location>
        <position position="1"/>
    </location>
</feature>
<comment type="caution">
    <text evidence="1">The sequence shown here is derived from an EMBL/GenBank/DDBJ whole genome shotgun (WGS) entry which is preliminary data.</text>
</comment>
<dbReference type="EMBL" id="QXFU01001263">
    <property type="protein sequence ID" value="KAE9006425.1"/>
    <property type="molecule type" value="Genomic_DNA"/>
</dbReference>